<sequence>MTTEKTRLQKSNTPTEAEKKAHQNKQSGREAASHTKASTNKGAGGGAKQKHNG</sequence>
<accession>A0A934SZ71</accession>
<reference evidence="2" key="1">
    <citation type="submission" date="2021-01" db="EMBL/GenBank/DDBJ databases">
        <title>Genome sequence of strain Noviherbaspirillum sp. DKR-6.</title>
        <authorList>
            <person name="Chaudhary D.K."/>
        </authorList>
    </citation>
    <scope>NUCLEOTIDE SEQUENCE</scope>
    <source>
        <strain evidence="2">DKR-6</strain>
    </source>
</reference>
<organism evidence="2 3">
    <name type="scientific">Noviherbaspirillum pedocola</name>
    <dbReference type="NCBI Taxonomy" id="2801341"/>
    <lineage>
        <taxon>Bacteria</taxon>
        <taxon>Pseudomonadati</taxon>
        <taxon>Pseudomonadota</taxon>
        <taxon>Betaproteobacteria</taxon>
        <taxon>Burkholderiales</taxon>
        <taxon>Oxalobacteraceae</taxon>
        <taxon>Noviherbaspirillum</taxon>
    </lineage>
</organism>
<dbReference type="AlphaFoldDB" id="A0A934SZ71"/>
<name>A0A934SZ71_9BURK</name>
<protein>
    <submittedName>
        <fullName evidence="2">Uncharacterized protein</fullName>
    </submittedName>
</protein>
<feature type="compositionally biased region" description="Basic and acidic residues" evidence="1">
    <location>
        <begin position="16"/>
        <end position="33"/>
    </location>
</feature>
<dbReference type="EMBL" id="JAEPBG010000014">
    <property type="protein sequence ID" value="MBK4737721.1"/>
    <property type="molecule type" value="Genomic_DNA"/>
</dbReference>
<evidence type="ECO:0000313" key="3">
    <source>
        <dbReference type="Proteomes" id="UP000622890"/>
    </source>
</evidence>
<dbReference type="Proteomes" id="UP000622890">
    <property type="component" value="Unassembled WGS sequence"/>
</dbReference>
<comment type="caution">
    <text evidence="2">The sequence shown here is derived from an EMBL/GenBank/DDBJ whole genome shotgun (WGS) entry which is preliminary data.</text>
</comment>
<keyword evidence="3" id="KW-1185">Reference proteome</keyword>
<feature type="region of interest" description="Disordered" evidence="1">
    <location>
        <begin position="1"/>
        <end position="53"/>
    </location>
</feature>
<gene>
    <name evidence="2" type="ORF">JJB74_24135</name>
</gene>
<dbReference type="RefSeq" id="WP_200596256.1">
    <property type="nucleotide sequence ID" value="NZ_JAEPBG010000014.1"/>
</dbReference>
<proteinExistence type="predicted"/>
<evidence type="ECO:0000313" key="2">
    <source>
        <dbReference type="EMBL" id="MBK4737721.1"/>
    </source>
</evidence>
<evidence type="ECO:0000256" key="1">
    <source>
        <dbReference type="SAM" id="MobiDB-lite"/>
    </source>
</evidence>